<dbReference type="EMBL" id="CP103445">
    <property type="protein sequence ID" value="UWS32108.1"/>
    <property type="molecule type" value="Genomic_DNA"/>
</dbReference>
<keyword evidence="3" id="KW-1185">Reference proteome</keyword>
<reference evidence="2" key="1">
    <citation type="submission" date="2022-07" db="EMBL/GenBank/DDBJ databases">
        <title>Genetic diversity of Erwinia pyrifoliae.</title>
        <authorList>
            <person name="Park D.S."/>
            <person name="Ham H."/>
        </authorList>
    </citation>
    <scope>NUCLEOTIDE SEQUENCE</scope>
    <source>
        <strain evidence="2">CP201486</strain>
    </source>
</reference>
<evidence type="ECO:0000313" key="3">
    <source>
        <dbReference type="Proteomes" id="UP001058553"/>
    </source>
</evidence>
<proteinExistence type="predicted"/>
<sequence>MNRYAKRVKTIRALTLWSLLLSVTACGTAPRLPQVKIVQQPVPQSLTAATPIPQLATPVTWGAVAIWSDRLRDALDTCNADKAAIADIERQRFKRRTDHTTANQ</sequence>
<name>A0ABY5X4U9_ERWPY</name>
<feature type="signal peptide" evidence="1">
    <location>
        <begin position="1"/>
        <end position="27"/>
    </location>
</feature>
<dbReference type="PROSITE" id="PS51257">
    <property type="entry name" value="PROKAR_LIPOPROTEIN"/>
    <property type="match status" value="1"/>
</dbReference>
<dbReference type="InterPro" id="IPR058979">
    <property type="entry name" value="LysC-like"/>
</dbReference>
<evidence type="ECO:0000256" key="1">
    <source>
        <dbReference type="SAM" id="SignalP"/>
    </source>
</evidence>
<dbReference type="RefSeq" id="WP_259818070.1">
    <property type="nucleotide sequence ID" value="NZ_CP103445.1"/>
</dbReference>
<protein>
    <submittedName>
        <fullName evidence="2">Peptidase</fullName>
    </submittedName>
</protein>
<accession>A0ABY5X4U9</accession>
<evidence type="ECO:0000313" key="2">
    <source>
        <dbReference type="EMBL" id="UWS32108.1"/>
    </source>
</evidence>
<feature type="chain" id="PRO_5046958500" evidence="1">
    <location>
        <begin position="28"/>
        <end position="104"/>
    </location>
</feature>
<dbReference type="Proteomes" id="UP001058553">
    <property type="component" value="Chromosome"/>
</dbReference>
<keyword evidence="1" id="KW-0732">Signal</keyword>
<dbReference type="Pfam" id="PF23793">
    <property type="entry name" value="LysC"/>
    <property type="match status" value="1"/>
</dbReference>
<organism evidence="2 3">
    <name type="scientific">Erwinia pyrifoliae</name>
    <dbReference type="NCBI Taxonomy" id="79967"/>
    <lineage>
        <taxon>Bacteria</taxon>
        <taxon>Pseudomonadati</taxon>
        <taxon>Pseudomonadota</taxon>
        <taxon>Gammaproteobacteria</taxon>
        <taxon>Enterobacterales</taxon>
        <taxon>Erwiniaceae</taxon>
        <taxon>Erwinia</taxon>
    </lineage>
</organism>
<gene>
    <name evidence="2" type="ORF">NYP84_10545</name>
</gene>